<dbReference type="EMBL" id="BMXL01000005">
    <property type="protein sequence ID" value="GHD21561.1"/>
    <property type="molecule type" value="Genomic_DNA"/>
</dbReference>
<dbReference type="Proteomes" id="UP000654947">
    <property type="component" value="Unassembled WGS sequence"/>
</dbReference>
<organism evidence="3 4">
    <name type="scientific">Nocardiopsis kunsanensis</name>
    <dbReference type="NCBI Taxonomy" id="141693"/>
    <lineage>
        <taxon>Bacteria</taxon>
        <taxon>Bacillati</taxon>
        <taxon>Actinomycetota</taxon>
        <taxon>Actinomycetes</taxon>
        <taxon>Streptosporangiales</taxon>
        <taxon>Nocardiopsidaceae</taxon>
        <taxon>Nocardiopsis</taxon>
    </lineage>
</organism>
<proteinExistence type="predicted"/>
<protein>
    <recommendedName>
        <fullName evidence="5">Glycine rich protein</fullName>
    </recommendedName>
</protein>
<feature type="compositionally biased region" description="Low complexity" evidence="1">
    <location>
        <begin position="210"/>
        <end position="227"/>
    </location>
</feature>
<dbReference type="AlphaFoldDB" id="A0A919CGF4"/>
<feature type="region of interest" description="Disordered" evidence="1">
    <location>
        <begin position="163"/>
        <end position="295"/>
    </location>
</feature>
<feature type="compositionally biased region" description="Gly residues" evidence="1">
    <location>
        <begin position="251"/>
        <end position="268"/>
    </location>
</feature>
<keyword evidence="4" id="KW-1185">Reference proteome</keyword>
<gene>
    <name evidence="3" type="ORF">GCM10007147_15100</name>
</gene>
<feature type="region of interest" description="Disordered" evidence="1">
    <location>
        <begin position="108"/>
        <end position="148"/>
    </location>
</feature>
<evidence type="ECO:0000256" key="1">
    <source>
        <dbReference type="SAM" id="MobiDB-lite"/>
    </source>
</evidence>
<accession>A0A919CGF4</accession>
<evidence type="ECO:0000313" key="3">
    <source>
        <dbReference type="EMBL" id="GHD21561.1"/>
    </source>
</evidence>
<feature type="compositionally biased region" description="Polar residues" evidence="1">
    <location>
        <begin position="322"/>
        <end position="332"/>
    </location>
</feature>
<feature type="compositionally biased region" description="Gly residues" evidence="1">
    <location>
        <begin position="127"/>
        <end position="147"/>
    </location>
</feature>
<evidence type="ECO:0008006" key="5">
    <source>
        <dbReference type="Google" id="ProtNLM"/>
    </source>
</evidence>
<feature type="compositionally biased region" description="Gly residues" evidence="1">
    <location>
        <begin position="276"/>
        <end position="285"/>
    </location>
</feature>
<feature type="compositionally biased region" description="Gly residues" evidence="1">
    <location>
        <begin position="228"/>
        <end position="240"/>
    </location>
</feature>
<feature type="compositionally biased region" description="Gly residues" evidence="1">
    <location>
        <begin position="111"/>
        <end position="120"/>
    </location>
</feature>
<feature type="region of interest" description="Disordered" evidence="1">
    <location>
        <begin position="69"/>
        <end position="88"/>
    </location>
</feature>
<evidence type="ECO:0000256" key="2">
    <source>
        <dbReference type="SAM" id="SignalP"/>
    </source>
</evidence>
<feature type="compositionally biased region" description="Gly residues" evidence="1">
    <location>
        <begin position="179"/>
        <end position="191"/>
    </location>
</feature>
<sequence>MLTMTVCKRGVSAVSAIGLAAGVLYAAGPAPAAAESVTERYTHRDGAELSFTLPGDPSTTCEVEIVASGSNGADASDGRTGTSAGGHAAQVTATVRAGPGENFSVDTAGTAFGGRGATGGDGRDGGDGGTSGGSGLQTLRGGGGGGATVVTRAGQDLIIAAGGGGGAGRGHDGSSGTYHPGGDGGDGGRTGQDGRPHSDNSGLGGGGAGATTDAPGAGGDTTDAGLPGAPGSGGAGGDGADGPSDDEDLGAAGGGGGGGAQGGGGGGSAELTVLNGGAGGGGGSSLGPEGSTVTTVDAMSGSVSFNYNSSDCGAPIGGLWRNGTTHTGQSERSIGGAGPYESVRPSRPGGSL</sequence>
<name>A0A919CGF4_9ACTN</name>
<comment type="caution">
    <text evidence="3">The sequence shown here is derived from an EMBL/GenBank/DDBJ whole genome shotgun (WGS) entry which is preliminary data.</text>
</comment>
<evidence type="ECO:0000313" key="4">
    <source>
        <dbReference type="Proteomes" id="UP000654947"/>
    </source>
</evidence>
<keyword evidence="2" id="KW-0732">Signal</keyword>
<feature type="chain" id="PRO_5038821924" description="Glycine rich protein" evidence="2">
    <location>
        <begin position="27"/>
        <end position="352"/>
    </location>
</feature>
<feature type="signal peptide" evidence="2">
    <location>
        <begin position="1"/>
        <end position="26"/>
    </location>
</feature>
<reference evidence="3 4" key="1">
    <citation type="journal article" date="2014" name="Int. J. Syst. Evol. Microbiol.">
        <title>Complete genome sequence of Corynebacterium casei LMG S-19264T (=DSM 44701T), isolated from a smear-ripened cheese.</title>
        <authorList>
            <consortium name="US DOE Joint Genome Institute (JGI-PGF)"/>
            <person name="Walter F."/>
            <person name="Albersmeier A."/>
            <person name="Kalinowski J."/>
            <person name="Ruckert C."/>
        </authorList>
    </citation>
    <scope>NUCLEOTIDE SEQUENCE [LARGE SCALE GENOMIC DNA]</scope>
    <source>
        <strain evidence="3 4">KCTC 19473</strain>
    </source>
</reference>
<feature type="region of interest" description="Disordered" evidence="1">
    <location>
        <begin position="314"/>
        <end position="352"/>
    </location>
</feature>